<dbReference type="Proteomes" id="UP001056120">
    <property type="component" value="Linkage Group LG13"/>
</dbReference>
<evidence type="ECO:0000313" key="2">
    <source>
        <dbReference type="Proteomes" id="UP001056120"/>
    </source>
</evidence>
<comment type="caution">
    <text evidence="1">The sequence shown here is derived from an EMBL/GenBank/DDBJ whole genome shotgun (WGS) entry which is preliminary data.</text>
</comment>
<organism evidence="1 2">
    <name type="scientific">Smallanthus sonchifolius</name>
    <dbReference type="NCBI Taxonomy" id="185202"/>
    <lineage>
        <taxon>Eukaryota</taxon>
        <taxon>Viridiplantae</taxon>
        <taxon>Streptophyta</taxon>
        <taxon>Embryophyta</taxon>
        <taxon>Tracheophyta</taxon>
        <taxon>Spermatophyta</taxon>
        <taxon>Magnoliopsida</taxon>
        <taxon>eudicotyledons</taxon>
        <taxon>Gunneridae</taxon>
        <taxon>Pentapetalae</taxon>
        <taxon>asterids</taxon>
        <taxon>campanulids</taxon>
        <taxon>Asterales</taxon>
        <taxon>Asteraceae</taxon>
        <taxon>Asteroideae</taxon>
        <taxon>Heliantheae alliance</taxon>
        <taxon>Millerieae</taxon>
        <taxon>Smallanthus</taxon>
    </lineage>
</organism>
<protein>
    <submittedName>
        <fullName evidence="1">Uncharacterized protein</fullName>
    </submittedName>
</protein>
<dbReference type="EMBL" id="CM042030">
    <property type="protein sequence ID" value="KAI3787111.1"/>
    <property type="molecule type" value="Genomic_DNA"/>
</dbReference>
<accession>A0ACB9GVN0</accession>
<reference evidence="1 2" key="2">
    <citation type="journal article" date="2022" name="Mol. Ecol. Resour.">
        <title>The genomes of chicory, endive, great burdock and yacon provide insights into Asteraceae paleo-polyploidization history and plant inulin production.</title>
        <authorList>
            <person name="Fan W."/>
            <person name="Wang S."/>
            <person name="Wang H."/>
            <person name="Wang A."/>
            <person name="Jiang F."/>
            <person name="Liu H."/>
            <person name="Zhao H."/>
            <person name="Xu D."/>
            <person name="Zhang Y."/>
        </authorList>
    </citation>
    <scope>NUCLEOTIDE SEQUENCE [LARGE SCALE GENOMIC DNA]</scope>
    <source>
        <strain evidence="2">cv. Yunnan</strain>
        <tissue evidence="1">Leaves</tissue>
    </source>
</reference>
<gene>
    <name evidence="1" type="ORF">L1987_41330</name>
</gene>
<evidence type="ECO:0000313" key="1">
    <source>
        <dbReference type="EMBL" id="KAI3787111.1"/>
    </source>
</evidence>
<reference evidence="2" key="1">
    <citation type="journal article" date="2022" name="Mol. Ecol. Resour.">
        <title>The genomes of chicory, endive, great burdock and yacon provide insights into Asteraceae palaeo-polyploidization history and plant inulin production.</title>
        <authorList>
            <person name="Fan W."/>
            <person name="Wang S."/>
            <person name="Wang H."/>
            <person name="Wang A."/>
            <person name="Jiang F."/>
            <person name="Liu H."/>
            <person name="Zhao H."/>
            <person name="Xu D."/>
            <person name="Zhang Y."/>
        </authorList>
    </citation>
    <scope>NUCLEOTIDE SEQUENCE [LARGE SCALE GENOMIC DNA]</scope>
    <source>
        <strain evidence="2">cv. Yunnan</strain>
    </source>
</reference>
<proteinExistence type="predicted"/>
<name>A0ACB9GVN0_9ASTR</name>
<keyword evidence="2" id="KW-1185">Reference proteome</keyword>
<sequence>MAIKDEDKTAFRTDIGIFCYTKMPFGLKNAGATYQRLTDKAFSRQIGRNLEVYVDDLVIKSNEEEVMLKDIEETLERLRSINMKLNLAKCSFGMEEGKLLGVMVTKEGLRPNPDKVLAIARMPSPTSVKEVQTLNGCLVAINRFLANHAAKALPFIETLKNCLKKSQFRWTEEAESAFQEMKDYTLPTLTAPIPGEALILYLSASERAVGDVLLVERKGVQTTVYYVNRVLTSPETRYSTLEKLVLALVHASRRLNRYFQAHPVTVLTNHKLQNVLRKPELSGRLAQWAIELGAHQLTYKPRPAIKGQVLADFVSEIPKEKATECAREEEEQQAQGAKETWSLFTDGASNEEGCGAGLRLLSPEGNEFTYL</sequence>